<keyword evidence="3" id="KW-1185">Reference proteome</keyword>
<dbReference type="RefSeq" id="WP_232853489.1">
    <property type="nucleotide sequence ID" value="NZ_JAZDQQ010000009.1"/>
</dbReference>
<gene>
    <name evidence="2" type="ORF">V0R55_12490</name>
</gene>
<dbReference type="Proteomes" id="UP001329505">
    <property type="component" value="Unassembled WGS sequence"/>
</dbReference>
<organism evidence="2 3">
    <name type="scientific">Pseudomonas soli</name>
    <dbReference type="NCBI Taxonomy" id="1306993"/>
    <lineage>
        <taxon>Bacteria</taxon>
        <taxon>Pseudomonadati</taxon>
        <taxon>Pseudomonadota</taxon>
        <taxon>Gammaproteobacteria</taxon>
        <taxon>Pseudomonadales</taxon>
        <taxon>Pseudomonadaceae</taxon>
        <taxon>Pseudomonas</taxon>
    </lineage>
</organism>
<evidence type="ECO:0000313" key="3">
    <source>
        <dbReference type="Proteomes" id="UP001329505"/>
    </source>
</evidence>
<evidence type="ECO:0000313" key="2">
    <source>
        <dbReference type="EMBL" id="MEE1880982.1"/>
    </source>
</evidence>
<name>A0ABU7GPW5_9PSED</name>
<protein>
    <submittedName>
        <fullName evidence="2">Ogr/Delta-like zinc finger family protein</fullName>
    </submittedName>
</protein>
<dbReference type="InterPro" id="IPR007684">
    <property type="entry name" value="Znf_Ogr/Delta"/>
</dbReference>
<accession>A0ABU7GPW5</accession>
<feature type="domain" description="Zinc finger Ogr/Delta-type" evidence="1">
    <location>
        <begin position="4"/>
        <end position="50"/>
    </location>
</feature>
<comment type="caution">
    <text evidence="2">The sequence shown here is derived from an EMBL/GenBank/DDBJ whole genome shotgun (WGS) entry which is preliminary data.</text>
</comment>
<sequence length="87" mass="9922">MRVNCTTCGHKGRISSREEVTRAYVKLYCQCLDAQCGHTWVSTLSFSHTLRPSAQQLDTLILDRFKSLPADMQRKLVEHMGRDRPAA</sequence>
<proteinExistence type="predicted"/>
<reference evidence="2 3" key="1">
    <citation type="submission" date="2024-01" db="EMBL/GenBank/DDBJ databases">
        <title>Unpublished Manusciprt.</title>
        <authorList>
            <person name="Duman M."/>
            <person name="Valdes E.G."/>
            <person name="Ajmi N."/>
            <person name="Altun S."/>
            <person name="Saticioglu I.B."/>
        </authorList>
    </citation>
    <scope>NUCLEOTIDE SEQUENCE [LARGE SCALE GENOMIC DNA]</scope>
    <source>
        <strain evidence="2 3">139P</strain>
    </source>
</reference>
<dbReference type="EMBL" id="JAZDQQ010000009">
    <property type="protein sequence ID" value="MEE1880982.1"/>
    <property type="molecule type" value="Genomic_DNA"/>
</dbReference>
<evidence type="ECO:0000259" key="1">
    <source>
        <dbReference type="Pfam" id="PF04606"/>
    </source>
</evidence>
<dbReference type="Pfam" id="PF04606">
    <property type="entry name" value="Ogr_Delta"/>
    <property type="match status" value="1"/>
</dbReference>